<evidence type="ECO:0000313" key="7">
    <source>
        <dbReference type="Proteomes" id="UP001597260"/>
    </source>
</evidence>
<evidence type="ECO:0000256" key="2">
    <source>
        <dbReference type="ARBA" id="ARBA00022741"/>
    </source>
</evidence>
<evidence type="ECO:0000256" key="4">
    <source>
        <dbReference type="PROSITE-ProRule" id="PRU00289"/>
    </source>
</evidence>
<keyword evidence="1" id="KW-0677">Repeat</keyword>
<gene>
    <name evidence="6" type="primary">eccCb</name>
    <name evidence="6" type="ORF">ACFQ4H_34720</name>
</gene>
<feature type="binding site" evidence="4">
    <location>
        <begin position="386"/>
        <end position="393"/>
    </location>
    <ligand>
        <name>ATP</name>
        <dbReference type="ChEBI" id="CHEBI:30616"/>
    </ligand>
</feature>
<dbReference type="Gene3D" id="3.40.50.300">
    <property type="entry name" value="P-loop containing nucleotide triphosphate hydrolases"/>
    <property type="match status" value="2"/>
</dbReference>
<dbReference type="PANTHER" id="PTHR22683:SF1">
    <property type="entry name" value="TYPE VII SECRETION SYSTEM PROTEIN ESSC"/>
    <property type="match status" value="1"/>
</dbReference>
<dbReference type="Proteomes" id="UP001597260">
    <property type="component" value="Unassembled WGS sequence"/>
</dbReference>
<proteinExistence type="predicted"/>
<dbReference type="InterPro" id="IPR050206">
    <property type="entry name" value="FtsK/SpoIIIE/SftA"/>
</dbReference>
<dbReference type="PROSITE" id="PS50901">
    <property type="entry name" value="FTSK"/>
    <property type="match status" value="2"/>
</dbReference>
<dbReference type="EMBL" id="JBHTMP010000151">
    <property type="protein sequence ID" value="MFD1326245.1"/>
    <property type="molecule type" value="Genomic_DNA"/>
</dbReference>
<accession>A0ABW3YPM4</accession>
<dbReference type="RefSeq" id="WP_377579508.1">
    <property type="nucleotide sequence ID" value="NZ_JBHTMP010000151.1"/>
</dbReference>
<keyword evidence="2 4" id="KW-0547">Nucleotide-binding</keyword>
<keyword evidence="7" id="KW-1185">Reference proteome</keyword>
<feature type="domain" description="FtsK" evidence="5">
    <location>
        <begin position="369"/>
        <end position="552"/>
    </location>
</feature>
<evidence type="ECO:0000313" key="6">
    <source>
        <dbReference type="EMBL" id="MFD1326245.1"/>
    </source>
</evidence>
<dbReference type="Pfam" id="PF01580">
    <property type="entry name" value="FtsK_SpoIIIE"/>
    <property type="match status" value="2"/>
</dbReference>
<evidence type="ECO:0000256" key="3">
    <source>
        <dbReference type="ARBA" id="ARBA00022840"/>
    </source>
</evidence>
<protein>
    <submittedName>
        <fullName evidence="6">Type VII secretion protein EccCb</fullName>
    </submittedName>
</protein>
<feature type="non-terminal residue" evidence="6">
    <location>
        <position position="1"/>
    </location>
</feature>
<feature type="domain" description="FtsK" evidence="5">
    <location>
        <begin position="85"/>
        <end position="277"/>
    </location>
</feature>
<dbReference type="InterPro" id="IPR023837">
    <property type="entry name" value="EccCb-like_Actinobacteria"/>
</dbReference>
<dbReference type="InterPro" id="IPR002543">
    <property type="entry name" value="FtsK_dom"/>
</dbReference>
<reference evidence="7" key="1">
    <citation type="journal article" date="2019" name="Int. J. Syst. Evol. Microbiol.">
        <title>The Global Catalogue of Microorganisms (GCM) 10K type strain sequencing project: providing services to taxonomists for standard genome sequencing and annotation.</title>
        <authorList>
            <consortium name="The Broad Institute Genomics Platform"/>
            <consortium name="The Broad Institute Genome Sequencing Center for Infectious Disease"/>
            <person name="Wu L."/>
            <person name="Ma J."/>
        </authorList>
    </citation>
    <scope>NUCLEOTIDE SEQUENCE [LARGE SCALE GENOMIC DNA]</scope>
    <source>
        <strain evidence="7">JCM 31037</strain>
    </source>
</reference>
<dbReference type="NCBIfam" id="TIGR03925">
    <property type="entry name" value="T7SS_EccC_b"/>
    <property type="match status" value="1"/>
</dbReference>
<sequence>PAQAAGPAPDDTGATVLRALVDRLVDQGPPAHQVWMPPLEDAPTLDDVLPPLLPDPEYGLRPVDVGQQAYLHVPVGLIDKPFEQMRDLLVVDLAGVGGHVGVAGGPQSGKSTLLRSLVCGLALTHSPRQVQFYCLDFGGGSLAGLTGLPHVGGVAGRHEPERVGRTVAEVRSILVDRERRCADLGIHGREAYRQAQADGRIPQDRFGDVFLVVDGWFTLRQEFEATEELAREIAARGLNYGVHVMISVGRWSELHMSMRDKVGTRLELRLGDPVESGIDLRAAAQVPRAPGHGLTEAKLHFLGALPRIDGVQSAEGLTTATEQLVSAVAENWTGERAAAVRTLPAALPLAELPAPQDTRIALGVDEDQLAPVWHDFRMMPHLTVLGDTESGKTNMLRLIARAVVASHTPAQARIMAVDYRRQLFDDVPEAYRLGYSVSPDSTRATAAEALAGLKPRVPNSDVTPEQLRSRDWWAGPELYVLVDDYELLAGHDNPLAGLIPLLPQGGDIGLHVVVARAAAGAMRLSMDPLLRRIQELNTPDVALSCPPTEGPLLGGTCTGSLPRRRAPLCTRRG</sequence>
<dbReference type="InterPro" id="IPR027417">
    <property type="entry name" value="P-loop_NTPase"/>
</dbReference>
<name>A0ABW3YPM4_9ACTN</name>
<evidence type="ECO:0000259" key="5">
    <source>
        <dbReference type="PROSITE" id="PS50901"/>
    </source>
</evidence>
<dbReference type="SUPFAM" id="SSF52540">
    <property type="entry name" value="P-loop containing nucleoside triphosphate hydrolases"/>
    <property type="match status" value="2"/>
</dbReference>
<keyword evidence="3 4" id="KW-0067">ATP-binding</keyword>
<dbReference type="PANTHER" id="PTHR22683">
    <property type="entry name" value="SPORULATION PROTEIN RELATED"/>
    <property type="match status" value="1"/>
</dbReference>
<organism evidence="6 7">
    <name type="scientific">Micromonospora sonneratiae</name>
    <dbReference type="NCBI Taxonomy" id="1184706"/>
    <lineage>
        <taxon>Bacteria</taxon>
        <taxon>Bacillati</taxon>
        <taxon>Actinomycetota</taxon>
        <taxon>Actinomycetes</taxon>
        <taxon>Micromonosporales</taxon>
        <taxon>Micromonosporaceae</taxon>
        <taxon>Micromonospora</taxon>
    </lineage>
</organism>
<feature type="binding site" evidence="4">
    <location>
        <begin position="104"/>
        <end position="111"/>
    </location>
    <ligand>
        <name>ATP</name>
        <dbReference type="ChEBI" id="CHEBI:30616"/>
    </ligand>
</feature>
<feature type="non-terminal residue" evidence="6">
    <location>
        <position position="573"/>
    </location>
</feature>
<comment type="caution">
    <text evidence="6">The sequence shown here is derived from an EMBL/GenBank/DDBJ whole genome shotgun (WGS) entry which is preliminary data.</text>
</comment>
<evidence type="ECO:0000256" key="1">
    <source>
        <dbReference type="ARBA" id="ARBA00022737"/>
    </source>
</evidence>